<reference evidence="6" key="1">
    <citation type="submission" date="2021-02" db="EMBL/GenBank/DDBJ databases">
        <authorList>
            <person name="Nowell W R."/>
        </authorList>
    </citation>
    <scope>NUCLEOTIDE SEQUENCE</scope>
</reference>
<dbReference type="PANTHER" id="PTHR47160">
    <property type="entry name" value="PUTATIVE-RELATED"/>
    <property type="match status" value="1"/>
</dbReference>
<keyword evidence="2" id="KW-0863">Zinc-finger</keyword>
<evidence type="ECO:0000259" key="4">
    <source>
        <dbReference type="Pfam" id="PF04500"/>
    </source>
</evidence>
<proteinExistence type="predicted"/>
<keyword evidence="1" id="KW-0479">Metal-binding</keyword>
<comment type="caution">
    <text evidence="6">The sequence shown here is derived from an EMBL/GenBank/DDBJ whole genome shotgun (WGS) entry which is preliminary data.</text>
</comment>
<dbReference type="Pfam" id="PF10551">
    <property type="entry name" value="MULE"/>
    <property type="match status" value="1"/>
</dbReference>
<accession>A0A815MNQ0</accession>
<gene>
    <name evidence="6" type="ORF">KQP761_LOCUS10576</name>
</gene>
<evidence type="ECO:0000256" key="2">
    <source>
        <dbReference type="ARBA" id="ARBA00022771"/>
    </source>
</evidence>
<evidence type="ECO:0000256" key="1">
    <source>
        <dbReference type="ARBA" id="ARBA00022723"/>
    </source>
</evidence>
<evidence type="ECO:0000313" key="6">
    <source>
        <dbReference type="EMBL" id="CAF1420806.1"/>
    </source>
</evidence>
<evidence type="ECO:0000313" key="7">
    <source>
        <dbReference type="Proteomes" id="UP000663834"/>
    </source>
</evidence>
<sequence>MVAVTRAAAARQQQLSNEDTLIVHGVVTRKIIKKKKKIIRQHASSCVSSSSLESDTITSVTIDTLRSVNASTTESTSLANVELSDHQNNNNVVDVNDIDQYISLPSIELNQINNNQQDKLCNLDGNEESDSITAWPITVGEIQWCKTNRGNDRIFMSGYSYDYMSQSLKKNIRSFRCSKKGIGCRAVVYVSIDSNMYKDSNNVEHNHPPDHHNVKRLLILQKVKERIMIEPTSVTRIIEDEYVKHHLDDGDRRHFLLPAAQASRFHKIRAKMIPPNPKSLDFEVPELYSTTHSGEEFLIYDSTHKKIGGRLMIFSTQKLIKMLCSCEVIFIDGTFKTRPMMFSQVYVIMGLHLAEAIPLVWCLAPKRVQEVYEKILKILKQKSIEYGTKFEPQYVYSDFESGEMGALKNLFPNVTVRGCWYHFNQAIFRNIQKMGLTTMQWLTRTPPKYWNLGPIHIRCNNSLEGYNNRLQYRFGIHPRLWSFIHFLKGEESLVMMRVVQIRNGIYRNKALPFSACNERLAKKTKQIKNLSRLFEYGSITLTQYITNLSAFVGEAATKKKKKNNDSIYKTTIDSCCIDDDNI</sequence>
<keyword evidence="3" id="KW-0862">Zinc</keyword>
<feature type="domain" description="MULE transposase" evidence="5">
    <location>
        <begin position="328"/>
        <end position="425"/>
    </location>
</feature>
<dbReference type="GO" id="GO:0008270">
    <property type="term" value="F:zinc ion binding"/>
    <property type="evidence" value="ECO:0007669"/>
    <property type="project" value="UniProtKB-KW"/>
</dbReference>
<evidence type="ECO:0000259" key="5">
    <source>
        <dbReference type="Pfam" id="PF10551"/>
    </source>
</evidence>
<name>A0A815MNQ0_9BILA</name>
<dbReference type="Proteomes" id="UP000663834">
    <property type="component" value="Unassembled WGS sequence"/>
</dbReference>
<dbReference type="AlphaFoldDB" id="A0A815MNQ0"/>
<dbReference type="InterPro" id="IPR018289">
    <property type="entry name" value="MULE_transposase_dom"/>
</dbReference>
<dbReference type="Pfam" id="PF04500">
    <property type="entry name" value="FLYWCH"/>
    <property type="match status" value="1"/>
</dbReference>
<evidence type="ECO:0000256" key="3">
    <source>
        <dbReference type="ARBA" id="ARBA00022833"/>
    </source>
</evidence>
<dbReference type="PANTHER" id="PTHR47160:SF10">
    <property type="entry name" value="MULE TRANSPOSASE DOMAIN-CONTAINING PROTEIN"/>
    <property type="match status" value="1"/>
</dbReference>
<organism evidence="6 7">
    <name type="scientific">Rotaria magnacalcarata</name>
    <dbReference type="NCBI Taxonomy" id="392030"/>
    <lineage>
        <taxon>Eukaryota</taxon>
        <taxon>Metazoa</taxon>
        <taxon>Spiralia</taxon>
        <taxon>Gnathifera</taxon>
        <taxon>Rotifera</taxon>
        <taxon>Eurotatoria</taxon>
        <taxon>Bdelloidea</taxon>
        <taxon>Philodinida</taxon>
        <taxon>Philodinidae</taxon>
        <taxon>Rotaria</taxon>
    </lineage>
</organism>
<evidence type="ECO:0008006" key="8">
    <source>
        <dbReference type="Google" id="ProtNLM"/>
    </source>
</evidence>
<dbReference type="InterPro" id="IPR007588">
    <property type="entry name" value="Znf_FLYWCH"/>
</dbReference>
<feature type="domain" description="FLYWCH-type" evidence="4">
    <location>
        <begin position="146"/>
        <end position="207"/>
    </location>
</feature>
<dbReference type="Gene3D" id="2.20.25.240">
    <property type="match status" value="1"/>
</dbReference>
<dbReference type="EMBL" id="CAJNOW010004535">
    <property type="protein sequence ID" value="CAF1420806.1"/>
    <property type="molecule type" value="Genomic_DNA"/>
</dbReference>
<dbReference type="OrthoDB" id="90756at2759"/>
<protein>
    <recommendedName>
        <fullName evidence="8">MULE transposase domain-containing protein</fullName>
    </recommendedName>
</protein>